<dbReference type="Ensembl" id="ENSVURT00010014602.1">
    <property type="protein sequence ID" value="ENSVURP00010012834.1"/>
    <property type="gene ID" value="ENSVURG00010009883.1"/>
</dbReference>
<dbReference type="GO" id="GO:0003723">
    <property type="term" value="F:RNA binding"/>
    <property type="evidence" value="ECO:0007669"/>
    <property type="project" value="TreeGrafter"/>
</dbReference>
<keyword evidence="3" id="KW-0819">tRNA processing</keyword>
<dbReference type="GO" id="GO:0005655">
    <property type="term" value="C:nucleolar ribonuclease P complex"/>
    <property type="evidence" value="ECO:0007669"/>
    <property type="project" value="TreeGrafter"/>
</dbReference>
<name>A0A4X2KL66_VOMUR</name>
<dbReference type="GeneTree" id="ENSGT00390000000883"/>
<dbReference type="GO" id="GO:0008033">
    <property type="term" value="P:tRNA processing"/>
    <property type="evidence" value="ECO:0007669"/>
    <property type="project" value="UniProtKB-KW"/>
</dbReference>
<dbReference type="SUPFAM" id="SSF89550">
    <property type="entry name" value="PHP domain-like"/>
    <property type="match status" value="1"/>
</dbReference>
<dbReference type="STRING" id="29139.ENSVURP00010012834"/>
<evidence type="ECO:0000256" key="1">
    <source>
        <dbReference type="ARBA" id="ARBA00004123"/>
    </source>
</evidence>
<dbReference type="InterPro" id="IPR016195">
    <property type="entry name" value="Pol/histidinol_Pase-like"/>
</dbReference>
<accession>A0A4X2KL66</accession>
<sequence length="115" mass="13139">MITYSPAIKDSRMRRYTIYNTLGLIQICKWKNVIVSSSVKKPLEIRGPYNVANFSLLFRLSESDAKAAVSMNCRVTLLHGQTRKTDFGIIYTTKKPRTTEEDDSVLVCKKTKCEN</sequence>
<comment type="similarity">
    <text evidence="2">Belongs to the eukaryotic/archaeal RNase P protein component 3 family.</text>
</comment>
<evidence type="ECO:0000256" key="3">
    <source>
        <dbReference type="ARBA" id="ARBA00022694"/>
    </source>
</evidence>
<dbReference type="PANTHER" id="PTHR13031:SF0">
    <property type="entry name" value="RIBONUCLEASE P PROTEIN SUBUNIT P30"/>
    <property type="match status" value="1"/>
</dbReference>
<dbReference type="Pfam" id="PF01876">
    <property type="entry name" value="RNase_P_p30"/>
    <property type="match status" value="1"/>
</dbReference>
<evidence type="ECO:0000313" key="4">
    <source>
        <dbReference type="Ensembl" id="ENSVURP00010012834.1"/>
    </source>
</evidence>
<reference evidence="5" key="1">
    <citation type="submission" date="2018-12" db="EMBL/GenBank/DDBJ databases">
        <authorList>
            <person name="Yazar S."/>
        </authorList>
    </citation>
    <scope>NUCLEOTIDE SEQUENCE [LARGE SCALE GENOMIC DNA]</scope>
</reference>
<dbReference type="InterPro" id="IPR002738">
    <property type="entry name" value="RNase_P_p30"/>
</dbReference>
<evidence type="ECO:0000256" key="2">
    <source>
        <dbReference type="ARBA" id="ARBA00007331"/>
    </source>
</evidence>
<dbReference type="OMA" id="LIQICKW"/>
<dbReference type="PANTHER" id="PTHR13031">
    <property type="entry name" value="RIBONUCLEASE P SUBUNIT P30"/>
    <property type="match status" value="1"/>
</dbReference>
<dbReference type="Gene3D" id="3.20.20.140">
    <property type="entry name" value="Metal-dependent hydrolases"/>
    <property type="match status" value="1"/>
</dbReference>
<reference evidence="4" key="3">
    <citation type="submission" date="2025-09" db="UniProtKB">
        <authorList>
            <consortium name="Ensembl"/>
        </authorList>
    </citation>
    <scope>IDENTIFICATION</scope>
</reference>
<dbReference type="AlphaFoldDB" id="A0A4X2KL66"/>
<comment type="subcellular location">
    <subcellularLocation>
        <location evidence="1">Nucleus</location>
    </subcellularLocation>
</comment>
<evidence type="ECO:0000313" key="5">
    <source>
        <dbReference type="Proteomes" id="UP000314987"/>
    </source>
</evidence>
<proteinExistence type="inferred from homology"/>
<reference evidence="4" key="2">
    <citation type="submission" date="2025-08" db="UniProtKB">
        <authorList>
            <consortium name="Ensembl"/>
        </authorList>
    </citation>
    <scope>IDENTIFICATION</scope>
</reference>
<dbReference type="Proteomes" id="UP000314987">
    <property type="component" value="Unassembled WGS sequence"/>
</dbReference>
<organism evidence="4 5">
    <name type="scientific">Vombatus ursinus</name>
    <name type="common">Common wombat</name>
    <dbReference type="NCBI Taxonomy" id="29139"/>
    <lineage>
        <taxon>Eukaryota</taxon>
        <taxon>Metazoa</taxon>
        <taxon>Chordata</taxon>
        <taxon>Craniata</taxon>
        <taxon>Vertebrata</taxon>
        <taxon>Euteleostomi</taxon>
        <taxon>Mammalia</taxon>
        <taxon>Metatheria</taxon>
        <taxon>Diprotodontia</taxon>
        <taxon>Vombatidae</taxon>
        <taxon>Vombatus</taxon>
    </lineage>
</organism>
<keyword evidence="5" id="KW-1185">Reference proteome</keyword>
<protein>
    <submittedName>
        <fullName evidence="4">Uncharacterized protein</fullName>
    </submittedName>
</protein>